<dbReference type="RefSeq" id="WP_105741269.1">
    <property type="nucleotide sequence ID" value="NZ_PVBR01000004.1"/>
</dbReference>
<protein>
    <submittedName>
        <fullName evidence="1">Uncharacterized protein</fullName>
    </submittedName>
</protein>
<dbReference type="EMBL" id="PVBR01000004">
    <property type="protein sequence ID" value="PRD44383.1"/>
    <property type="molecule type" value="Genomic_DNA"/>
</dbReference>
<comment type="caution">
    <text evidence="1">The sequence shown here is derived from an EMBL/GenBank/DDBJ whole genome shotgun (WGS) entry which is preliminary data.</text>
</comment>
<evidence type="ECO:0000313" key="2">
    <source>
        <dbReference type="Proteomes" id="UP000239434"/>
    </source>
</evidence>
<dbReference type="AlphaFoldDB" id="A0A2S9IV22"/>
<accession>A0A2S9IV22</accession>
<proteinExistence type="predicted"/>
<gene>
    <name evidence="1" type="ORF">C5748_07330</name>
</gene>
<sequence length="78" mass="8623">MNQVWLMWRSHPGAEILSVEAGGLSRAQLRHYARQAGFLDFRDDDGDPVIVGTHAQRNGLRCALEAAGYEITDDAVLL</sequence>
<evidence type="ECO:0000313" key="1">
    <source>
        <dbReference type="EMBL" id="PRD44383.1"/>
    </source>
</evidence>
<name>A0A2S9IV22_9HYPH</name>
<dbReference type="Proteomes" id="UP000239434">
    <property type="component" value="Unassembled WGS sequence"/>
</dbReference>
<organism evidence="1 2">
    <name type="scientific">Phyllobacterium phragmitis</name>
    <dbReference type="NCBI Taxonomy" id="2670329"/>
    <lineage>
        <taxon>Bacteria</taxon>
        <taxon>Pseudomonadati</taxon>
        <taxon>Pseudomonadota</taxon>
        <taxon>Alphaproteobacteria</taxon>
        <taxon>Hyphomicrobiales</taxon>
        <taxon>Phyllobacteriaceae</taxon>
        <taxon>Phyllobacterium</taxon>
    </lineage>
</organism>
<reference evidence="1 2" key="1">
    <citation type="submission" date="2018-02" db="EMBL/GenBank/DDBJ databases">
        <title>The draft genome of Phyllobacterium sp. 1N-3.</title>
        <authorList>
            <person name="Liu L."/>
            <person name="Li L."/>
            <person name="Zhang X."/>
            <person name="Wang T."/>
            <person name="Liang L."/>
        </authorList>
    </citation>
    <scope>NUCLEOTIDE SEQUENCE [LARGE SCALE GENOMIC DNA]</scope>
    <source>
        <strain evidence="1 2">1N-3</strain>
    </source>
</reference>
<keyword evidence="2" id="KW-1185">Reference proteome</keyword>